<protein>
    <submittedName>
        <fullName evidence="3 4">Uncharacterized protein LOC104713562</fullName>
    </submittedName>
</protein>
<keyword evidence="2" id="KW-1185">Reference proteome</keyword>
<keyword evidence="1" id="KW-1133">Transmembrane helix</keyword>
<reference evidence="3 4" key="3">
    <citation type="submission" date="2025-05" db="UniProtKB">
        <authorList>
            <consortium name="RefSeq"/>
        </authorList>
    </citation>
    <scope>IDENTIFICATION</scope>
    <source>
        <tissue evidence="3 4">Leaf</tissue>
    </source>
</reference>
<dbReference type="RefSeq" id="XP_010429016.1">
    <property type="nucleotide sequence ID" value="XM_010430714.1"/>
</dbReference>
<sequence length="134" mass="14531">MAYGERRSSILDSFSLSPLPYPVLLILAVASVFLLTSWYFSLEEAAESAEEHMNLALLLIPLFLIVLVRWLSSMENPDAILGMFSNSQRGATTYVSPGVAGDGGGSSPWGVAAVIVLLLVLLQYQSSFLEMWSG</sequence>
<dbReference type="Proteomes" id="UP000694864">
    <property type="component" value="Chromosome 9"/>
</dbReference>
<reference evidence="2" key="1">
    <citation type="journal article" date="1997" name="Nucleic Acids Res.">
        <title>tRNAscan-SE: a program for improved detection of transfer RNA genes in genomic sequence.</title>
        <authorList>
            <person name="Lowe T.M."/>
            <person name="Eddy S.R."/>
        </authorList>
    </citation>
    <scope>NUCLEOTIDE SEQUENCE [LARGE SCALE GENOMIC DNA]</scope>
    <source>
        <strain evidence="2">r\DH55</strain>
    </source>
</reference>
<name>A0ABM0TNP7_CAMSA</name>
<keyword evidence="1" id="KW-0812">Transmembrane</keyword>
<dbReference type="GeneID" id="104713562"/>
<feature type="transmembrane region" description="Helical" evidence="1">
    <location>
        <begin position="52"/>
        <end position="71"/>
    </location>
</feature>
<dbReference type="PANTHER" id="PTHR33306">
    <property type="entry name" value="EXPRESSED PROTEIN-RELATED-RELATED"/>
    <property type="match status" value="1"/>
</dbReference>
<evidence type="ECO:0000313" key="2">
    <source>
        <dbReference type="Proteomes" id="UP000694864"/>
    </source>
</evidence>
<feature type="transmembrane region" description="Helical" evidence="1">
    <location>
        <begin position="106"/>
        <end position="124"/>
    </location>
</feature>
<dbReference type="RefSeq" id="XP_010429017.1">
    <property type="nucleotide sequence ID" value="XM_010430715.2"/>
</dbReference>
<evidence type="ECO:0000313" key="4">
    <source>
        <dbReference type="RefSeq" id="XP_010429017.1"/>
    </source>
</evidence>
<proteinExistence type="predicted"/>
<organism evidence="2 3">
    <name type="scientific">Camelina sativa</name>
    <name type="common">False flax</name>
    <name type="synonym">Myagrum sativum</name>
    <dbReference type="NCBI Taxonomy" id="90675"/>
    <lineage>
        <taxon>Eukaryota</taxon>
        <taxon>Viridiplantae</taxon>
        <taxon>Streptophyta</taxon>
        <taxon>Embryophyta</taxon>
        <taxon>Tracheophyta</taxon>
        <taxon>Spermatophyta</taxon>
        <taxon>Magnoliopsida</taxon>
        <taxon>eudicotyledons</taxon>
        <taxon>Gunneridae</taxon>
        <taxon>Pentapetalae</taxon>
        <taxon>rosids</taxon>
        <taxon>malvids</taxon>
        <taxon>Brassicales</taxon>
        <taxon>Brassicaceae</taxon>
        <taxon>Camelineae</taxon>
        <taxon>Camelina</taxon>
    </lineage>
</organism>
<evidence type="ECO:0000313" key="3">
    <source>
        <dbReference type="RefSeq" id="XP_010429016.1"/>
    </source>
</evidence>
<accession>A0ABM0TNP7</accession>
<reference evidence="2" key="2">
    <citation type="journal article" date="2014" name="Nat. Commun.">
        <title>The emerging biofuel crop Camelina sativa retains a highly undifferentiated hexaploid genome structure.</title>
        <authorList>
            <person name="Kagale S."/>
            <person name="Koh C."/>
            <person name="Nixon J."/>
            <person name="Bollina V."/>
            <person name="Clarke W.E."/>
            <person name="Tuteja R."/>
            <person name="Spillane C."/>
            <person name="Robinson S.J."/>
            <person name="Links M.G."/>
            <person name="Clarke C."/>
            <person name="Higgins E.E."/>
            <person name="Huebert T."/>
            <person name="Sharpe A.G."/>
            <person name="Parkin I.A."/>
        </authorList>
    </citation>
    <scope>NUCLEOTIDE SEQUENCE [LARGE SCALE GENOMIC DNA]</scope>
    <source>
        <strain evidence="2">r\DH55</strain>
    </source>
</reference>
<feature type="transmembrane region" description="Helical" evidence="1">
    <location>
        <begin position="20"/>
        <end position="40"/>
    </location>
</feature>
<evidence type="ECO:0000256" key="1">
    <source>
        <dbReference type="SAM" id="Phobius"/>
    </source>
</evidence>
<gene>
    <name evidence="3 4" type="primary">LOC104713562</name>
</gene>
<dbReference type="PANTHER" id="PTHR33306:SF7">
    <property type="entry name" value="EXPRESSED PROTEIN"/>
    <property type="match status" value="1"/>
</dbReference>
<keyword evidence="1" id="KW-0472">Membrane</keyword>